<name>A0A9W4KKK6_9EURO</name>
<dbReference type="PROSITE" id="PS51257">
    <property type="entry name" value="PROKAR_LIPOPROTEIN"/>
    <property type="match status" value="1"/>
</dbReference>
<dbReference type="AlphaFoldDB" id="A0A9W4KKK6"/>
<evidence type="ECO:0000313" key="1">
    <source>
        <dbReference type="EMBL" id="CAG8909935.1"/>
    </source>
</evidence>
<gene>
    <name evidence="1" type="ORF">PEGY_LOCUS10733</name>
</gene>
<dbReference type="OrthoDB" id="10009520at2759"/>
<accession>A0A9W4KKK6</accession>
<keyword evidence="2" id="KW-1185">Reference proteome</keyword>
<dbReference type="EMBL" id="CAJVRC010000905">
    <property type="protein sequence ID" value="CAG8909935.1"/>
    <property type="molecule type" value="Genomic_DNA"/>
</dbReference>
<organism evidence="1 2">
    <name type="scientific">Penicillium egyptiacum</name>
    <dbReference type="NCBI Taxonomy" id="1303716"/>
    <lineage>
        <taxon>Eukaryota</taxon>
        <taxon>Fungi</taxon>
        <taxon>Dikarya</taxon>
        <taxon>Ascomycota</taxon>
        <taxon>Pezizomycotina</taxon>
        <taxon>Eurotiomycetes</taxon>
        <taxon>Eurotiomycetidae</taxon>
        <taxon>Eurotiales</taxon>
        <taxon>Aspergillaceae</taxon>
        <taxon>Penicillium</taxon>
    </lineage>
</organism>
<reference evidence="1" key="1">
    <citation type="submission" date="2021-07" db="EMBL/GenBank/DDBJ databases">
        <authorList>
            <person name="Branca A.L. A."/>
        </authorList>
    </citation>
    <scope>NUCLEOTIDE SEQUENCE</scope>
</reference>
<proteinExistence type="predicted"/>
<comment type="caution">
    <text evidence="1">The sequence shown here is derived from an EMBL/GenBank/DDBJ whole genome shotgun (WGS) entry which is preliminary data.</text>
</comment>
<sequence length="135" mass="15401">MLAFKDNWNDPLIPQTWTFGCLTLLIDADETHQKQQDMNLTDNQSRRLNPTDRILFGRLVTKRLERHIGDRLPARVTRVLHKTIALVGPLVTCSECQYPRSVTIMGANGKYGLCLGEYANEKHKEKHVNKGVSKT</sequence>
<dbReference type="Proteomes" id="UP001154252">
    <property type="component" value="Unassembled WGS sequence"/>
</dbReference>
<evidence type="ECO:0000313" key="2">
    <source>
        <dbReference type="Proteomes" id="UP001154252"/>
    </source>
</evidence>
<protein>
    <submittedName>
        <fullName evidence="1">Uncharacterized protein</fullName>
    </submittedName>
</protein>